<proteinExistence type="predicted"/>
<dbReference type="Gene3D" id="3.40.50.720">
    <property type="entry name" value="NAD(P)-binding Rossmann-like Domain"/>
    <property type="match status" value="1"/>
</dbReference>
<protein>
    <submittedName>
        <fullName evidence="1">Semialdehyde dehydrogenase</fullName>
    </submittedName>
</protein>
<dbReference type="PANTHER" id="PTHR14097:SF8">
    <property type="entry name" value="NAD(P)-BINDING DOMAIN-CONTAINING PROTEIN"/>
    <property type="match status" value="1"/>
</dbReference>
<dbReference type="PANTHER" id="PTHR14097">
    <property type="entry name" value="OXIDOREDUCTASE HTATIP2"/>
    <property type="match status" value="1"/>
</dbReference>
<dbReference type="SUPFAM" id="SSF51735">
    <property type="entry name" value="NAD(P)-binding Rossmann-fold domains"/>
    <property type="match status" value="1"/>
</dbReference>
<accession>A0ABY6W4N0</accession>
<dbReference type="EMBL" id="CABPRV010000006">
    <property type="protein sequence ID" value="VVE17867.1"/>
    <property type="molecule type" value="Genomic_DNA"/>
</dbReference>
<dbReference type="InterPro" id="IPR036291">
    <property type="entry name" value="NAD(P)-bd_dom_sf"/>
</dbReference>
<dbReference type="Proteomes" id="UP000366065">
    <property type="component" value="Unassembled WGS sequence"/>
</dbReference>
<sequence length="239" mass="25628">MRIVLIGATGMVGQGVLRACLAAHDVTEVLVVGRRPLPAGYRDPRIQVFTLPDLAAFKADDPAFRDVDACFFCAGVSSFGMTEPAYRAVTYDLTLAVAKALLQTSPNMTMVYVSGAGADSSEQGRSMWARVRGETENALQRLPFKQVAIFRPGAILTEDGVESRTALYRRLYVVLKPLLLLARWISPSSVLTTRIIGDAMLGVVRHGAPRAILAPADIHRLGSANATNATNAATEANTV</sequence>
<reference evidence="1 2" key="1">
    <citation type="submission" date="2019-08" db="EMBL/GenBank/DDBJ databases">
        <authorList>
            <person name="Peeters C."/>
        </authorList>
    </citation>
    <scope>NUCLEOTIDE SEQUENCE [LARGE SCALE GENOMIC DNA]</scope>
    <source>
        <strain evidence="1 2">LMG 20602</strain>
    </source>
</reference>
<gene>
    <name evidence="1" type="ORF">PCA20602_02986</name>
</gene>
<organism evidence="1 2">
    <name type="scientific">Pandoraea capi</name>
    <dbReference type="NCBI Taxonomy" id="2508286"/>
    <lineage>
        <taxon>Bacteria</taxon>
        <taxon>Pseudomonadati</taxon>
        <taxon>Pseudomonadota</taxon>
        <taxon>Betaproteobacteria</taxon>
        <taxon>Burkholderiales</taxon>
        <taxon>Burkholderiaceae</taxon>
        <taxon>Pandoraea</taxon>
    </lineage>
</organism>
<name>A0ABY6W4N0_9BURK</name>
<evidence type="ECO:0000313" key="2">
    <source>
        <dbReference type="Proteomes" id="UP000366065"/>
    </source>
</evidence>
<dbReference type="RefSeq" id="WP_150721878.1">
    <property type="nucleotide sequence ID" value="NZ_CABPRV010000006.1"/>
</dbReference>
<keyword evidence="2" id="KW-1185">Reference proteome</keyword>
<evidence type="ECO:0000313" key="1">
    <source>
        <dbReference type="EMBL" id="VVE17867.1"/>
    </source>
</evidence>
<comment type="caution">
    <text evidence="1">The sequence shown here is derived from an EMBL/GenBank/DDBJ whole genome shotgun (WGS) entry which is preliminary data.</text>
</comment>